<comment type="caution">
    <text evidence="7">The sequence shown here is derived from an EMBL/GenBank/DDBJ whole genome shotgun (WGS) entry which is preliminary data.</text>
</comment>
<dbReference type="InterPro" id="IPR019108">
    <property type="entry name" value="Caa3_assmbl_CtaG-rel"/>
</dbReference>
<dbReference type="AlphaFoldDB" id="A0A371X035"/>
<keyword evidence="2" id="KW-1003">Cell membrane</keyword>
<evidence type="ECO:0000256" key="2">
    <source>
        <dbReference type="ARBA" id="ARBA00022475"/>
    </source>
</evidence>
<accession>A0A371X035</accession>
<evidence type="ECO:0000256" key="4">
    <source>
        <dbReference type="ARBA" id="ARBA00022989"/>
    </source>
</evidence>
<keyword evidence="5 6" id="KW-0472">Membrane</keyword>
<evidence type="ECO:0000256" key="5">
    <source>
        <dbReference type="ARBA" id="ARBA00023136"/>
    </source>
</evidence>
<evidence type="ECO:0000313" key="7">
    <source>
        <dbReference type="EMBL" id="RFC62579.1"/>
    </source>
</evidence>
<organism evidence="7 8">
    <name type="scientific">Fulvimarina endophytica</name>
    <dbReference type="NCBI Taxonomy" id="2293836"/>
    <lineage>
        <taxon>Bacteria</taxon>
        <taxon>Pseudomonadati</taxon>
        <taxon>Pseudomonadota</taxon>
        <taxon>Alphaproteobacteria</taxon>
        <taxon>Hyphomicrobiales</taxon>
        <taxon>Aurantimonadaceae</taxon>
        <taxon>Fulvimarina</taxon>
    </lineage>
</organism>
<dbReference type="Proteomes" id="UP000264310">
    <property type="component" value="Unassembled WGS sequence"/>
</dbReference>
<keyword evidence="4 6" id="KW-1133">Transmembrane helix</keyword>
<feature type="transmembrane region" description="Helical" evidence="6">
    <location>
        <begin position="178"/>
        <end position="201"/>
    </location>
</feature>
<keyword evidence="3 6" id="KW-0812">Transmembrane</keyword>
<keyword evidence="8" id="KW-1185">Reference proteome</keyword>
<proteinExistence type="predicted"/>
<evidence type="ECO:0008006" key="9">
    <source>
        <dbReference type="Google" id="ProtNLM"/>
    </source>
</evidence>
<feature type="transmembrane region" description="Helical" evidence="6">
    <location>
        <begin position="94"/>
        <end position="116"/>
    </location>
</feature>
<feature type="transmembrane region" description="Helical" evidence="6">
    <location>
        <begin position="34"/>
        <end position="55"/>
    </location>
</feature>
<feature type="transmembrane region" description="Helical" evidence="6">
    <location>
        <begin position="62"/>
        <end position="82"/>
    </location>
</feature>
<protein>
    <recommendedName>
        <fullName evidence="9">Cytochrome c oxidase assembly protein</fullName>
    </recommendedName>
</protein>
<evidence type="ECO:0000256" key="6">
    <source>
        <dbReference type="SAM" id="Phobius"/>
    </source>
</evidence>
<feature type="transmembrane region" description="Helical" evidence="6">
    <location>
        <begin position="128"/>
        <end position="150"/>
    </location>
</feature>
<name>A0A371X035_9HYPH</name>
<evidence type="ECO:0000256" key="3">
    <source>
        <dbReference type="ARBA" id="ARBA00022692"/>
    </source>
</evidence>
<dbReference type="EMBL" id="QURL01000006">
    <property type="protein sequence ID" value="RFC62579.1"/>
    <property type="molecule type" value="Genomic_DNA"/>
</dbReference>
<comment type="subcellular location">
    <subcellularLocation>
        <location evidence="1">Cell membrane</location>
        <topology evidence="1">Multi-pass membrane protein</topology>
    </subcellularLocation>
</comment>
<dbReference type="OrthoDB" id="259025at2"/>
<evidence type="ECO:0000256" key="1">
    <source>
        <dbReference type="ARBA" id="ARBA00004651"/>
    </source>
</evidence>
<sequence length="210" mass="21483">MRLWPLAASGLVLALVWLGPLVERAGGSFAAHMVMHMGVVALAAPLLAIGLSRALPSLAETISPAVAIAASFAEFAVVWGWHAPGPHDAARTDMGIFALEQLSFLLAGTLVWLAAFGPSGEGRLKARAAGVVGLLLTSMHMTLLGALLLLSPRTLYACADLCSPAATMTPLGDQQAGGVIMLIVGGAAYLAGGLVCLASILNDPTPRRTP</sequence>
<reference evidence="7 8" key="1">
    <citation type="submission" date="2018-08" db="EMBL/GenBank/DDBJ databases">
        <title>Fulvimarina sp. 85, whole genome shotgun sequence.</title>
        <authorList>
            <person name="Tuo L."/>
        </authorList>
    </citation>
    <scope>NUCLEOTIDE SEQUENCE [LARGE SCALE GENOMIC DNA]</scope>
    <source>
        <strain evidence="7 8">85</strain>
    </source>
</reference>
<gene>
    <name evidence="7" type="ORF">DYI37_15115</name>
</gene>
<evidence type="ECO:0000313" key="8">
    <source>
        <dbReference type="Proteomes" id="UP000264310"/>
    </source>
</evidence>
<dbReference type="GO" id="GO:0005886">
    <property type="term" value="C:plasma membrane"/>
    <property type="evidence" value="ECO:0007669"/>
    <property type="project" value="UniProtKB-SubCell"/>
</dbReference>
<dbReference type="Pfam" id="PF09678">
    <property type="entry name" value="Caa3_CtaG"/>
    <property type="match status" value="1"/>
</dbReference>